<feature type="DNA-binding region" description="H-T-H motif" evidence="4">
    <location>
        <begin position="30"/>
        <end position="49"/>
    </location>
</feature>
<keyword evidence="7" id="KW-1185">Reference proteome</keyword>
<dbReference type="RefSeq" id="WP_188128308.1">
    <property type="nucleotide sequence ID" value="NZ_FQZD01000019.1"/>
</dbReference>
<dbReference type="InterPro" id="IPR009057">
    <property type="entry name" value="Homeodomain-like_sf"/>
</dbReference>
<keyword evidence="2 4" id="KW-0238">DNA-binding</keyword>
<dbReference type="SUPFAM" id="SSF46689">
    <property type="entry name" value="Homeodomain-like"/>
    <property type="match status" value="1"/>
</dbReference>
<protein>
    <submittedName>
        <fullName evidence="6">Transcriptional regulator, TetR family</fullName>
    </submittedName>
</protein>
<proteinExistence type="predicted"/>
<dbReference type="PROSITE" id="PS50977">
    <property type="entry name" value="HTH_TETR_2"/>
    <property type="match status" value="1"/>
</dbReference>
<evidence type="ECO:0000256" key="4">
    <source>
        <dbReference type="PROSITE-ProRule" id="PRU00335"/>
    </source>
</evidence>
<evidence type="ECO:0000256" key="3">
    <source>
        <dbReference type="ARBA" id="ARBA00023163"/>
    </source>
</evidence>
<evidence type="ECO:0000313" key="6">
    <source>
        <dbReference type="EMBL" id="SHJ38421.1"/>
    </source>
</evidence>
<dbReference type="Gene3D" id="1.10.357.10">
    <property type="entry name" value="Tetracycline Repressor, domain 2"/>
    <property type="match status" value="1"/>
</dbReference>
<organism evidence="6 7">
    <name type="scientific">Propionispora hippei DSM 15287</name>
    <dbReference type="NCBI Taxonomy" id="1123003"/>
    <lineage>
        <taxon>Bacteria</taxon>
        <taxon>Bacillati</taxon>
        <taxon>Bacillota</taxon>
        <taxon>Negativicutes</taxon>
        <taxon>Selenomonadales</taxon>
        <taxon>Sporomusaceae</taxon>
        <taxon>Propionispora</taxon>
    </lineage>
</organism>
<keyword evidence="3" id="KW-0804">Transcription</keyword>
<dbReference type="AlphaFoldDB" id="A0A1M6IVC1"/>
<dbReference type="InterPro" id="IPR036271">
    <property type="entry name" value="Tet_transcr_reg_TetR-rel_C_sf"/>
</dbReference>
<gene>
    <name evidence="6" type="ORF">SAMN02745170_02420</name>
</gene>
<dbReference type="Gene3D" id="1.10.10.60">
    <property type="entry name" value="Homeodomain-like"/>
    <property type="match status" value="1"/>
</dbReference>
<evidence type="ECO:0000313" key="7">
    <source>
        <dbReference type="Proteomes" id="UP000322917"/>
    </source>
</evidence>
<evidence type="ECO:0000259" key="5">
    <source>
        <dbReference type="PROSITE" id="PS50977"/>
    </source>
</evidence>
<keyword evidence="1" id="KW-0805">Transcription regulation</keyword>
<dbReference type="GO" id="GO:0003677">
    <property type="term" value="F:DNA binding"/>
    <property type="evidence" value="ECO:0007669"/>
    <property type="project" value="UniProtKB-UniRule"/>
</dbReference>
<feature type="domain" description="HTH tetR-type" evidence="5">
    <location>
        <begin position="7"/>
        <end position="67"/>
    </location>
</feature>
<dbReference type="SUPFAM" id="SSF48498">
    <property type="entry name" value="Tetracyclin repressor-like, C-terminal domain"/>
    <property type="match status" value="1"/>
</dbReference>
<evidence type="ECO:0000256" key="2">
    <source>
        <dbReference type="ARBA" id="ARBA00023125"/>
    </source>
</evidence>
<dbReference type="Proteomes" id="UP000322917">
    <property type="component" value="Unassembled WGS sequence"/>
</dbReference>
<evidence type="ECO:0000256" key="1">
    <source>
        <dbReference type="ARBA" id="ARBA00023015"/>
    </source>
</evidence>
<dbReference type="PANTHER" id="PTHR47506">
    <property type="entry name" value="TRANSCRIPTIONAL REGULATORY PROTEIN"/>
    <property type="match status" value="1"/>
</dbReference>
<accession>A0A1M6IVC1</accession>
<reference evidence="6 7" key="1">
    <citation type="submission" date="2016-11" db="EMBL/GenBank/DDBJ databases">
        <authorList>
            <person name="Varghese N."/>
            <person name="Submissions S."/>
        </authorList>
    </citation>
    <scope>NUCLEOTIDE SEQUENCE [LARGE SCALE GENOMIC DNA]</scope>
    <source>
        <strain evidence="6 7">DSM 15287</strain>
    </source>
</reference>
<dbReference type="EMBL" id="FQZD01000019">
    <property type="protein sequence ID" value="SHJ38421.1"/>
    <property type="molecule type" value="Genomic_DNA"/>
</dbReference>
<dbReference type="Pfam" id="PF00440">
    <property type="entry name" value="TetR_N"/>
    <property type="match status" value="1"/>
</dbReference>
<dbReference type="InterPro" id="IPR001647">
    <property type="entry name" value="HTH_TetR"/>
</dbReference>
<dbReference type="PRINTS" id="PR00455">
    <property type="entry name" value="HTHTETR"/>
</dbReference>
<name>A0A1M6IVC1_9FIRM</name>
<dbReference type="PANTHER" id="PTHR47506:SF6">
    <property type="entry name" value="HTH-TYPE TRANSCRIPTIONAL REPRESSOR NEMR"/>
    <property type="match status" value="1"/>
</dbReference>
<sequence length="194" mass="22418">MAAKQFPSRRDKIIVSAIDIIDELGLAGLSTKELALRQEIAESALYRHFKSKDDILLEILKYFAKFDKLIHTTIRENQAGAKENILFFVKMYAEYYENYPAITAVNYYYTSFLSNPATAEFGRAIYNRRAACFVELIELAQARGEISDYFTSEELGEVLYGYFQASVVAWRMKRYSYSLKARVLTVFEKLLARC</sequence>